<dbReference type="AlphaFoldDB" id="A0A5J4SQ44"/>
<accession>A0A5J4SQ44</accession>
<gene>
    <name evidence="2" type="ORF">EZS27_004335</name>
</gene>
<dbReference type="PROSITE" id="PS51257">
    <property type="entry name" value="PROKAR_LIPOPROTEIN"/>
    <property type="match status" value="1"/>
</dbReference>
<dbReference type="CDD" id="cd13121">
    <property type="entry name" value="BF2867_like_C"/>
    <property type="match status" value="1"/>
</dbReference>
<dbReference type="CDD" id="cd13120">
    <property type="entry name" value="BF2867_like_N"/>
    <property type="match status" value="1"/>
</dbReference>
<sequence length="623" mass="69496">MNSKNRKRFILVVSLIPFIFSCSNIRKENDFDQGRLPVLLSADVRVSNTRILDSFFETGDALGLYVTLQPYSLSDSRYADNIKYTYNSDEFVPEKPLFYPENGEICNFVAYYPYSNEDGKTIEIGSTSLEVSVHDNQSNSDAFSMSDFLVARNSNVVASEQLVHLTFHHKMSRLNIRIQAGEEYTVDELFTANPLVWISGMYTKAIYNFSSDSFSDQNTPADVVPNGIWEIHDGVLRGKSVIVIPQPFSASSVLVELEIDGVFFDCRLNENFIFESGSSNDLTLTVSPHRNVFQPSMFVSVDDWEKEQKIDIAGTTVSSLVSVSNLTFSESSIYHVTTGDGLFVAEICREYLLSDKIESRAVVIYPMIEGQADFSNGFVTSVEGRESENVHGGKVSWNLDGSLTYIAGKSAPIDYVYVTSGGEIITSREENILQLKVHPYVLTDTRSKEACIYPIVKIGRQYWMGENLRTSKYTDGSNILVAENCSDTSSSLYCVKAGFFFYNYEAVSTGMLSPAGWKIAENNTWETLKTYIEDNTSVLKSSLGWKADDKNHASNFTGFNAAVSGLYNSENYLYKDEYSCFWSMSDLIPNGISKSVTLSYSTNTLDDGGSGKALGLSVRCVRQ</sequence>
<dbReference type="EMBL" id="SNRY01000074">
    <property type="protein sequence ID" value="KAA6348196.1"/>
    <property type="molecule type" value="Genomic_DNA"/>
</dbReference>
<reference evidence="2" key="1">
    <citation type="submission" date="2019-03" db="EMBL/GenBank/DDBJ databases">
        <title>Single cell metagenomics reveals metabolic interactions within the superorganism composed of flagellate Streblomastix strix and complex community of Bacteroidetes bacteria on its surface.</title>
        <authorList>
            <person name="Treitli S.C."/>
            <person name="Kolisko M."/>
            <person name="Husnik F."/>
            <person name="Keeling P."/>
            <person name="Hampl V."/>
        </authorList>
    </citation>
    <scope>NUCLEOTIDE SEQUENCE</scope>
    <source>
        <strain evidence="2">STM</strain>
    </source>
</reference>
<comment type="caution">
    <text evidence="2">The sequence shown here is derived from an EMBL/GenBank/DDBJ whole genome shotgun (WGS) entry which is preliminary data.</text>
</comment>
<feature type="domain" description="Fibrobacter succinogenes major paralogous" evidence="1">
    <location>
        <begin position="456"/>
        <end position="622"/>
    </location>
</feature>
<dbReference type="InterPro" id="IPR025049">
    <property type="entry name" value="Mfa-like_1"/>
</dbReference>
<dbReference type="Pfam" id="PF13149">
    <property type="entry name" value="Mfa_like_1"/>
    <property type="match status" value="1"/>
</dbReference>
<evidence type="ECO:0000259" key="1">
    <source>
        <dbReference type="Pfam" id="PF09603"/>
    </source>
</evidence>
<protein>
    <recommendedName>
        <fullName evidence="1">Fibrobacter succinogenes major paralogous domain-containing protein</fullName>
    </recommendedName>
</protein>
<dbReference type="Pfam" id="PF09603">
    <property type="entry name" value="Fib_succ_major"/>
    <property type="match status" value="1"/>
</dbReference>
<dbReference type="Gene3D" id="2.60.40.2630">
    <property type="match status" value="1"/>
</dbReference>
<dbReference type="InterPro" id="IPR011871">
    <property type="entry name" value="Fib_succ_major"/>
</dbReference>
<dbReference type="NCBIfam" id="TIGR02145">
    <property type="entry name" value="Fib_succ_major"/>
    <property type="match status" value="1"/>
</dbReference>
<proteinExistence type="predicted"/>
<name>A0A5J4SQ44_9ZZZZ</name>
<dbReference type="Gene3D" id="2.60.40.2620">
    <property type="entry name" value="Fimbrillin-like"/>
    <property type="match status" value="1"/>
</dbReference>
<dbReference type="InterPro" id="IPR042278">
    <property type="entry name" value="Mfa-like_1_N"/>
</dbReference>
<organism evidence="2">
    <name type="scientific">termite gut metagenome</name>
    <dbReference type="NCBI Taxonomy" id="433724"/>
    <lineage>
        <taxon>unclassified sequences</taxon>
        <taxon>metagenomes</taxon>
        <taxon>organismal metagenomes</taxon>
    </lineage>
</organism>
<evidence type="ECO:0000313" key="2">
    <source>
        <dbReference type="EMBL" id="KAA6348196.1"/>
    </source>
</evidence>